<reference evidence="1 2" key="1">
    <citation type="submission" date="2020-05" db="EMBL/GenBank/DDBJ databases">
        <title>Distinct polysaccharide utilization as determinants for interspecies competition between intestinal Prevotella spp.</title>
        <authorList>
            <person name="Galvez E.J.C."/>
            <person name="Iljazovic A."/>
            <person name="Strowig T."/>
        </authorList>
    </citation>
    <scope>NUCLEOTIDE SEQUENCE [LARGE SCALE GENOMIC DNA]</scope>
    <source>
        <strain evidence="1 2">PMUR</strain>
    </source>
</reference>
<gene>
    <name evidence="1" type="ORF">HPS56_02450</name>
</gene>
<dbReference type="RefSeq" id="WP_172273343.1">
    <property type="nucleotide sequence ID" value="NZ_CASGMU010000002.1"/>
</dbReference>
<organism evidence="1 2">
    <name type="scientific">Xylanibacter muris</name>
    <dbReference type="NCBI Taxonomy" id="2736290"/>
    <lineage>
        <taxon>Bacteria</taxon>
        <taxon>Pseudomonadati</taxon>
        <taxon>Bacteroidota</taxon>
        <taxon>Bacteroidia</taxon>
        <taxon>Bacteroidales</taxon>
        <taxon>Prevotellaceae</taxon>
        <taxon>Xylanibacter</taxon>
    </lineage>
</organism>
<name>A0ABX2AJK0_9BACT</name>
<dbReference type="EMBL" id="JABKKF010000002">
    <property type="protein sequence ID" value="NPD91220.1"/>
    <property type="molecule type" value="Genomic_DNA"/>
</dbReference>
<keyword evidence="2" id="KW-1185">Reference proteome</keyword>
<comment type="caution">
    <text evidence="1">The sequence shown here is derived from an EMBL/GenBank/DDBJ whole genome shotgun (WGS) entry which is preliminary data.</text>
</comment>
<sequence length="270" mass="30413">MKYIKLLFIALVIVGAVSLLLFITNSRGEGSKAGVQSSIAKKFETEIIDLCKDGKWNQQSYKNLESKINTFAKDGNLQIGEKNSLCLFLYTESCKSLFESADKMFKQTSYPANKITTLEASLKFLEGLKAGSNSNLTQGLSMFYEYKTILACCSFSSKASYSNPLKKFSAGTAESMKGRIQNMKYYKSHFSNNPTIRAKIDNLASNLSRAESEYYMNLEKCVEANFYKIKKASSEWQALEQADKDYERFKTISTNQAATSKLYNFLNGNH</sequence>
<evidence type="ECO:0000313" key="2">
    <source>
        <dbReference type="Proteomes" id="UP000714420"/>
    </source>
</evidence>
<dbReference type="Proteomes" id="UP000714420">
    <property type="component" value="Unassembled WGS sequence"/>
</dbReference>
<protein>
    <submittedName>
        <fullName evidence="1">Uncharacterized protein</fullName>
    </submittedName>
</protein>
<evidence type="ECO:0000313" key="1">
    <source>
        <dbReference type="EMBL" id="NPD91220.1"/>
    </source>
</evidence>
<proteinExistence type="predicted"/>
<accession>A0ABX2AJK0</accession>